<dbReference type="Gene3D" id="3.30.1450.10">
    <property type="match status" value="1"/>
</dbReference>
<protein>
    <submittedName>
        <fullName evidence="6">Outer membrane protein assembly factor BamE</fullName>
    </submittedName>
</protein>
<keyword evidence="1 4" id="KW-0732">Signal</keyword>
<name>A0ABS1BTY2_9NEIS</name>
<dbReference type="PROSITE" id="PS51257">
    <property type="entry name" value="PROKAR_LIPOPROTEIN"/>
    <property type="match status" value="1"/>
</dbReference>
<gene>
    <name evidence="6" type="ORF">JDW22_07140</name>
</gene>
<evidence type="ECO:0000313" key="6">
    <source>
        <dbReference type="EMBL" id="MBK0396355.1"/>
    </source>
</evidence>
<feature type="compositionally biased region" description="Polar residues" evidence="3">
    <location>
        <begin position="31"/>
        <end position="43"/>
    </location>
</feature>
<dbReference type="EMBL" id="JAEHNZ010000002">
    <property type="protein sequence ID" value="MBK0396355.1"/>
    <property type="molecule type" value="Genomic_DNA"/>
</dbReference>
<feature type="region of interest" description="Disordered" evidence="3">
    <location>
        <begin position="28"/>
        <end position="47"/>
    </location>
</feature>
<dbReference type="GeneID" id="84907722"/>
<proteinExistence type="predicted"/>
<accession>A0ABS1BTY2</accession>
<feature type="signal peptide" evidence="4">
    <location>
        <begin position="1"/>
        <end position="25"/>
    </location>
</feature>
<evidence type="ECO:0000256" key="4">
    <source>
        <dbReference type="SAM" id="SignalP"/>
    </source>
</evidence>
<sequence length="162" mass="17931">MKALALTLVAVAALSACSGTSTKVAKDGTASELSWPNPTSTSFNKDRGTYPNLENLSKIRSGMSKDELYDLIGRPQFTEGFRVREWNYLFHFNTPGQGTQGVTTCQYKVLFDSKKYARSFHWRAVDPVDAVCPPPAPAPVVQQAEPQVIVREIVQTPARIRQ</sequence>
<evidence type="ECO:0000313" key="7">
    <source>
        <dbReference type="Proteomes" id="UP000614058"/>
    </source>
</evidence>
<feature type="chain" id="PRO_5046935700" evidence="4">
    <location>
        <begin position="26"/>
        <end position="162"/>
    </location>
</feature>
<comment type="caution">
    <text evidence="6">The sequence shown here is derived from an EMBL/GenBank/DDBJ whole genome shotgun (WGS) entry which is preliminary data.</text>
</comment>
<organism evidence="6 7">
    <name type="scientific">Kingella bonacorsii</name>
    <dbReference type="NCBI Taxonomy" id="2796361"/>
    <lineage>
        <taxon>Bacteria</taxon>
        <taxon>Pseudomonadati</taxon>
        <taxon>Pseudomonadota</taxon>
        <taxon>Betaproteobacteria</taxon>
        <taxon>Neisseriales</taxon>
        <taxon>Neisseriaceae</taxon>
        <taxon>Kingella</taxon>
    </lineage>
</organism>
<keyword evidence="7" id="KW-1185">Reference proteome</keyword>
<dbReference type="Pfam" id="PF04355">
    <property type="entry name" value="BamE"/>
    <property type="match status" value="1"/>
</dbReference>
<evidence type="ECO:0000256" key="2">
    <source>
        <dbReference type="ARBA" id="ARBA00023136"/>
    </source>
</evidence>
<reference evidence="6 7" key="1">
    <citation type="journal article" date="2021" name="Pathogens">
        <title>Isolation and Characterization of Kingella bonacorsii sp. nov., A Novel Kingella Species Detected in a Stable Periodontitis Subject.</title>
        <authorList>
            <person name="Antezack A."/>
            <person name="Boxberger M."/>
            <person name="Rolland C."/>
            <person name="Monnet-Corti V."/>
            <person name="La Scola B."/>
        </authorList>
    </citation>
    <scope>NUCLEOTIDE SEQUENCE [LARGE SCALE GENOMIC DNA]</scope>
    <source>
        <strain evidence="6 7">Marseille-Q4569</strain>
    </source>
</reference>
<evidence type="ECO:0000259" key="5">
    <source>
        <dbReference type="Pfam" id="PF04355"/>
    </source>
</evidence>
<evidence type="ECO:0000256" key="1">
    <source>
        <dbReference type="ARBA" id="ARBA00022729"/>
    </source>
</evidence>
<evidence type="ECO:0000256" key="3">
    <source>
        <dbReference type="SAM" id="MobiDB-lite"/>
    </source>
</evidence>
<dbReference type="InterPro" id="IPR007450">
    <property type="entry name" value="BamE_dom"/>
</dbReference>
<feature type="domain" description="Outer membrane protein assembly factor BamE" evidence="5">
    <location>
        <begin position="48"/>
        <end position="119"/>
    </location>
</feature>
<dbReference type="InterPro" id="IPR037873">
    <property type="entry name" value="BamE-like"/>
</dbReference>
<dbReference type="RefSeq" id="WP_040559059.1">
    <property type="nucleotide sequence ID" value="NZ_JAEHNZ010000002.1"/>
</dbReference>
<keyword evidence="2" id="KW-0472">Membrane</keyword>
<dbReference type="Proteomes" id="UP000614058">
    <property type="component" value="Unassembled WGS sequence"/>
</dbReference>